<organism evidence="4 5">
    <name type="scientific">Pandoraea nosoerga</name>
    <dbReference type="NCBI Taxonomy" id="2508296"/>
    <lineage>
        <taxon>Bacteria</taxon>
        <taxon>Pseudomonadati</taxon>
        <taxon>Pseudomonadota</taxon>
        <taxon>Betaproteobacteria</taxon>
        <taxon>Burkholderiales</taxon>
        <taxon>Burkholderiaceae</taxon>
        <taxon>Pandoraea</taxon>
    </lineage>
</organism>
<evidence type="ECO:0000313" key="4">
    <source>
        <dbReference type="EMBL" id="VVD75059.1"/>
    </source>
</evidence>
<evidence type="ECO:0000259" key="3">
    <source>
        <dbReference type="Pfam" id="PF01551"/>
    </source>
</evidence>
<evidence type="ECO:0000313" key="5">
    <source>
        <dbReference type="Proteomes" id="UP000367825"/>
    </source>
</evidence>
<dbReference type="RefSeq" id="WP_174966262.1">
    <property type="nucleotide sequence ID" value="NZ_CABPSC010000002.1"/>
</dbReference>
<dbReference type="AlphaFoldDB" id="A0A5E4SME6"/>
<dbReference type="EMBL" id="CABPSC010000002">
    <property type="protein sequence ID" value="VVD75059.1"/>
    <property type="molecule type" value="Genomic_DNA"/>
</dbReference>
<feature type="domain" description="M23ase beta-sheet core" evidence="3">
    <location>
        <begin position="57"/>
        <end position="154"/>
    </location>
</feature>
<keyword evidence="4" id="KW-0378">Hydrolase</keyword>
<sequence>MQLTGPAFGGAKFGAQFGATSGRSPASAESYMEPVATVRVSSPFGVRYHPLRRVSHRHNGVDLVAPSGTSVHAAAQGVVRHIGYERRGYGRYVVIDHRYDSETRYAHLSQTARHLRVGMTVEAGEVIGKVGRTGMATGPHLHFELWRYGAPVDPLPLIRESARAAPSAPSASSASSARWYRPPM</sequence>
<proteinExistence type="predicted"/>
<name>A0A5E4SME6_9BURK</name>
<evidence type="ECO:0000256" key="1">
    <source>
        <dbReference type="ARBA" id="ARBA00022729"/>
    </source>
</evidence>
<evidence type="ECO:0000256" key="2">
    <source>
        <dbReference type="SAM" id="MobiDB-lite"/>
    </source>
</evidence>
<dbReference type="GO" id="GO:0004222">
    <property type="term" value="F:metalloendopeptidase activity"/>
    <property type="evidence" value="ECO:0007669"/>
    <property type="project" value="TreeGrafter"/>
</dbReference>
<dbReference type="CDD" id="cd12797">
    <property type="entry name" value="M23_peptidase"/>
    <property type="match status" value="1"/>
</dbReference>
<dbReference type="InterPro" id="IPR011055">
    <property type="entry name" value="Dup_hybrid_motif"/>
</dbReference>
<dbReference type="EC" id="3.4.24.75" evidence="4"/>
<dbReference type="SUPFAM" id="SSF51261">
    <property type="entry name" value="Duplicated hybrid motif"/>
    <property type="match status" value="1"/>
</dbReference>
<feature type="region of interest" description="Disordered" evidence="2">
    <location>
        <begin position="162"/>
        <end position="184"/>
    </location>
</feature>
<keyword evidence="1" id="KW-0732">Signal</keyword>
<dbReference type="InterPro" id="IPR050570">
    <property type="entry name" value="Cell_wall_metabolism_enzyme"/>
</dbReference>
<keyword evidence="5" id="KW-1185">Reference proteome</keyword>
<dbReference type="Gene3D" id="2.70.70.10">
    <property type="entry name" value="Glucose Permease (Domain IIA)"/>
    <property type="match status" value="1"/>
</dbReference>
<dbReference type="InterPro" id="IPR016047">
    <property type="entry name" value="M23ase_b-sheet_dom"/>
</dbReference>
<dbReference type="Proteomes" id="UP000367825">
    <property type="component" value="Unassembled WGS sequence"/>
</dbReference>
<dbReference type="PANTHER" id="PTHR21666">
    <property type="entry name" value="PEPTIDASE-RELATED"/>
    <property type="match status" value="1"/>
</dbReference>
<reference evidence="4 5" key="1">
    <citation type="submission" date="2019-08" db="EMBL/GenBank/DDBJ databases">
        <authorList>
            <person name="Peeters C."/>
        </authorList>
    </citation>
    <scope>NUCLEOTIDE SEQUENCE [LARGE SCALE GENOMIC DNA]</scope>
    <source>
        <strain evidence="4 5">LMG 31109</strain>
    </source>
</reference>
<dbReference type="Pfam" id="PF01551">
    <property type="entry name" value="Peptidase_M23"/>
    <property type="match status" value="1"/>
</dbReference>
<dbReference type="PANTHER" id="PTHR21666:SF289">
    <property type="entry name" value="L-ALA--D-GLU ENDOPEPTIDASE"/>
    <property type="match status" value="1"/>
</dbReference>
<gene>
    <name evidence="4" type="ORF">PNO31109_00787</name>
</gene>
<protein>
    <submittedName>
        <fullName evidence="4">Glycyl-glycine endopeptidase ALE-1</fullName>
        <ecNumber evidence="4">3.4.24.75</ecNumber>
    </submittedName>
</protein>
<feature type="compositionally biased region" description="Low complexity" evidence="2">
    <location>
        <begin position="163"/>
        <end position="178"/>
    </location>
</feature>
<accession>A0A5E4SME6</accession>